<comment type="similarity">
    <text evidence="2 7">Belongs to the phosphohexose mutase family.</text>
</comment>
<dbReference type="Gene3D" id="3.40.120.10">
    <property type="entry name" value="Alpha-D-Glucose-1,6-Bisphosphate, subunit A, domain 3"/>
    <property type="match status" value="3"/>
</dbReference>
<dbReference type="Gene3D" id="3.30.310.50">
    <property type="entry name" value="Alpha-D-phosphohexomutase, C-terminal domain"/>
    <property type="match status" value="1"/>
</dbReference>
<keyword evidence="4 7" id="KW-0479">Metal-binding</keyword>
<name>A0A8J7YW45_9ARCH</name>
<sequence>MVGKLFGTTGIRGTANDFLTPEFCSKIACVFGNYLNEKFNAKNILVGTDPRTSSDMIKNAVISGLLSAGCDVYDSGITSTPSIQYAVKEKIYKFDAGIMITGSHIPIDRNGIKFFMPDGNEVYGKIEEELENIYFGDKFKRASWNEIGKIYAADAGKIYKEMLLREGIKVSKEEKLTVIVDTGHGAQSYIMPLVLRELGHKIITLNAQMDGFFPGRPSETDKKNLENLMKVVQTLNADLGVAFDGDGDRSIFVDDKGKYVMGDITGAIIADYLMREGDIVVTGISTSAIIDYVAEKHRGRIIRTKVGAADVVGAIMKNNAVFGFEENGGSIFPTLNLGREGGLTAVKILKILHDKKKKLSEIIADYPKFYQIKEKIQCKDELKNKLTLAIKERIRTEYNDAKIDETDGVKILSGSGWILFRPSWTEEIYRIFAEGKTESEAEELIEFGRRIANEELNKLV</sequence>
<feature type="domain" description="Alpha-D-phosphohexomutase alpha/beta/alpha" evidence="11">
    <location>
        <begin position="262"/>
        <end position="368"/>
    </location>
</feature>
<evidence type="ECO:0000256" key="6">
    <source>
        <dbReference type="ARBA" id="ARBA00023235"/>
    </source>
</evidence>
<evidence type="ECO:0000256" key="7">
    <source>
        <dbReference type="RuleBase" id="RU004326"/>
    </source>
</evidence>
<evidence type="ECO:0000313" key="13">
    <source>
        <dbReference type="EMBL" id="NCS91779.1"/>
    </source>
</evidence>
<dbReference type="CDD" id="cd03087">
    <property type="entry name" value="PGM_like1"/>
    <property type="match status" value="1"/>
</dbReference>
<evidence type="ECO:0000259" key="8">
    <source>
        <dbReference type="Pfam" id="PF00408"/>
    </source>
</evidence>
<evidence type="ECO:0000259" key="10">
    <source>
        <dbReference type="Pfam" id="PF02879"/>
    </source>
</evidence>
<dbReference type="InterPro" id="IPR005845">
    <property type="entry name" value="A-D-PHexomutase_a/b/a-II"/>
</dbReference>
<protein>
    <submittedName>
        <fullName evidence="13">Phosphoglucosamine mutase</fullName>
        <ecNumber evidence="13">5.4.2.10</ecNumber>
    </submittedName>
</protein>
<dbReference type="GO" id="GO:0004615">
    <property type="term" value="F:phosphomannomutase activity"/>
    <property type="evidence" value="ECO:0007669"/>
    <property type="project" value="TreeGrafter"/>
</dbReference>
<keyword evidence="6 13" id="KW-0413">Isomerase</keyword>
<accession>A0A8J7YW45</accession>
<evidence type="ECO:0000256" key="4">
    <source>
        <dbReference type="ARBA" id="ARBA00022723"/>
    </source>
</evidence>
<dbReference type="InterPro" id="IPR050060">
    <property type="entry name" value="Phosphoglucosamine_mutase"/>
</dbReference>
<feature type="domain" description="Alpha-D-phosphohexomutase alpha/beta/alpha" evidence="10">
    <location>
        <begin position="169"/>
        <end position="257"/>
    </location>
</feature>
<dbReference type="GO" id="GO:0000287">
    <property type="term" value="F:magnesium ion binding"/>
    <property type="evidence" value="ECO:0007669"/>
    <property type="project" value="InterPro"/>
</dbReference>
<dbReference type="EMBL" id="JAACQH010000107">
    <property type="protein sequence ID" value="NCS91779.1"/>
    <property type="molecule type" value="Genomic_DNA"/>
</dbReference>
<feature type="domain" description="Alpha-D-phosphohexomutase alpha/beta/alpha" evidence="9">
    <location>
        <begin position="4"/>
        <end position="139"/>
    </location>
</feature>
<dbReference type="EC" id="5.4.2.10" evidence="13"/>
<comment type="caution">
    <text evidence="13">The sequence shown here is derived from an EMBL/GenBank/DDBJ whole genome shotgun (WGS) entry which is preliminary data.</text>
</comment>
<dbReference type="SUPFAM" id="SSF53738">
    <property type="entry name" value="Phosphoglucomutase, first 3 domains"/>
    <property type="match status" value="3"/>
</dbReference>
<evidence type="ECO:0000313" key="12">
    <source>
        <dbReference type="EMBL" id="NCN64516.1"/>
    </source>
</evidence>
<dbReference type="Pfam" id="PF02878">
    <property type="entry name" value="PGM_PMM_I"/>
    <property type="match status" value="1"/>
</dbReference>
<evidence type="ECO:0000256" key="3">
    <source>
        <dbReference type="ARBA" id="ARBA00022553"/>
    </source>
</evidence>
<dbReference type="SUPFAM" id="SSF55957">
    <property type="entry name" value="Phosphoglucomutase, C-terminal domain"/>
    <property type="match status" value="1"/>
</dbReference>
<dbReference type="AlphaFoldDB" id="A0A8J7YW45"/>
<dbReference type="PANTHER" id="PTHR42946">
    <property type="entry name" value="PHOSPHOHEXOSE MUTASE"/>
    <property type="match status" value="1"/>
</dbReference>
<dbReference type="PRINTS" id="PR00509">
    <property type="entry name" value="PGMPMM"/>
</dbReference>
<dbReference type="InterPro" id="IPR005843">
    <property type="entry name" value="A-D-PHexomutase_C"/>
</dbReference>
<evidence type="ECO:0000259" key="11">
    <source>
        <dbReference type="Pfam" id="PF02880"/>
    </source>
</evidence>
<keyword evidence="5 7" id="KW-0460">Magnesium</keyword>
<dbReference type="GO" id="GO:0008966">
    <property type="term" value="F:phosphoglucosamine mutase activity"/>
    <property type="evidence" value="ECO:0007669"/>
    <property type="project" value="UniProtKB-EC"/>
</dbReference>
<reference evidence="13" key="1">
    <citation type="submission" date="2019-11" db="EMBL/GenBank/DDBJ databases">
        <title>Lipid analysis of CO2-rich subsurface aquifers suggests an autotrophy-based deep biosphere with lysolipids enriched in CPR bacteria.</title>
        <authorList>
            <person name="Probst A.J."/>
            <person name="Elling F.J."/>
            <person name="Castelle C.J."/>
            <person name="Zhu Q."/>
            <person name="Elvert M."/>
            <person name="Birarda G."/>
            <person name="Holman H.-Y."/>
            <person name="Lane K.R."/>
            <person name="Ladd B."/>
            <person name="Ryan M.C."/>
            <person name="Woyke T."/>
            <person name="Hinrichs K.-U."/>
            <person name="Banfield J.F."/>
        </authorList>
    </citation>
    <scope>NUCLEOTIDE SEQUENCE</scope>
    <source>
        <strain evidence="12">CG_2015-01_33_1645</strain>
        <strain evidence="13">CG_2015-04_33_537</strain>
    </source>
</reference>
<dbReference type="InterPro" id="IPR016055">
    <property type="entry name" value="A-D-PHexomutase_a/b/a-I/II/III"/>
</dbReference>
<organism evidence="13 14">
    <name type="scientific">Candidatus Altarchaeum hamiconexum</name>
    <dbReference type="NCBI Taxonomy" id="1803513"/>
    <lineage>
        <taxon>Archaea</taxon>
        <taxon>Candidatus Altarchaeota</taxon>
        <taxon>Candidatus Altiarchaeia</taxon>
        <taxon>Candidatus Altarchaeales</taxon>
        <taxon>Candidatus Altarchaeaceae</taxon>
        <taxon>Candidatus Altarchaeum</taxon>
    </lineage>
</organism>
<dbReference type="InterPro" id="IPR005844">
    <property type="entry name" value="A-D-PHexomutase_a/b/a-I"/>
</dbReference>
<dbReference type="Pfam" id="PF00408">
    <property type="entry name" value="PGM_PMM_IV"/>
    <property type="match status" value="1"/>
</dbReference>
<feature type="domain" description="Alpha-D-phosphohexomutase C-terminal" evidence="8">
    <location>
        <begin position="396"/>
        <end position="446"/>
    </location>
</feature>
<dbReference type="NCBIfam" id="TIGR03990">
    <property type="entry name" value="Arch_GlmM"/>
    <property type="match status" value="1"/>
</dbReference>
<evidence type="ECO:0000256" key="5">
    <source>
        <dbReference type="ARBA" id="ARBA00022842"/>
    </source>
</evidence>
<dbReference type="InterPro" id="IPR005846">
    <property type="entry name" value="A-D-PHexomutase_a/b/a-III"/>
</dbReference>
<dbReference type="InterPro" id="IPR024086">
    <property type="entry name" value="GlmM_arc-type"/>
</dbReference>
<comment type="cofactor">
    <cofactor evidence="1">
        <name>Mg(2+)</name>
        <dbReference type="ChEBI" id="CHEBI:18420"/>
    </cofactor>
</comment>
<keyword evidence="3" id="KW-0597">Phosphoprotein</keyword>
<dbReference type="Pfam" id="PF02879">
    <property type="entry name" value="PGM_PMM_II"/>
    <property type="match status" value="1"/>
</dbReference>
<dbReference type="InterPro" id="IPR036900">
    <property type="entry name" value="A-D-PHexomutase_C_sf"/>
</dbReference>
<evidence type="ECO:0000256" key="2">
    <source>
        <dbReference type="ARBA" id="ARBA00010231"/>
    </source>
</evidence>
<gene>
    <name evidence="13" type="primary">glmM</name>
    <name evidence="13" type="ORF">GW779_05175</name>
    <name evidence="12" type="ORF">GW910_00325</name>
</gene>
<dbReference type="InterPro" id="IPR016066">
    <property type="entry name" value="A-D-PHexomutase_CS"/>
</dbReference>
<evidence type="ECO:0000256" key="1">
    <source>
        <dbReference type="ARBA" id="ARBA00001946"/>
    </source>
</evidence>
<dbReference type="FunFam" id="3.40.120.10:FF:000001">
    <property type="entry name" value="Phosphoglucosamine mutase"/>
    <property type="match status" value="1"/>
</dbReference>
<dbReference type="EMBL" id="JAACVF010000007">
    <property type="protein sequence ID" value="NCN64516.1"/>
    <property type="molecule type" value="Genomic_DNA"/>
</dbReference>
<dbReference type="Pfam" id="PF02880">
    <property type="entry name" value="PGM_PMM_III"/>
    <property type="match status" value="1"/>
</dbReference>
<dbReference type="Proteomes" id="UP000738826">
    <property type="component" value="Unassembled WGS sequence"/>
</dbReference>
<dbReference type="Proteomes" id="UP000768163">
    <property type="component" value="Unassembled WGS sequence"/>
</dbReference>
<proteinExistence type="inferred from homology"/>
<dbReference type="PANTHER" id="PTHR42946:SF1">
    <property type="entry name" value="PHOSPHOGLUCOMUTASE (ALPHA-D-GLUCOSE-1,6-BISPHOSPHATE-DEPENDENT)"/>
    <property type="match status" value="1"/>
</dbReference>
<dbReference type="InterPro" id="IPR005841">
    <property type="entry name" value="Alpha-D-phosphohexomutase_SF"/>
</dbReference>
<dbReference type="GO" id="GO:0005975">
    <property type="term" value="P:carbohydrate metabolic process"/>
    <property type="evidence" value="ECO:0007669"/>
    <property type="project" value="InterPro"/>
</dbReference>
<evidence type="ECO:0000259" key="9">
    <source>
        <dbReference type="Pfam" id="PF02878"/>
    </source>
</evidence>
<evidence type="ECO:0000313" key="14">
    <source>
        <dbReference type="Proteomes" id="UP000738826"/>
    </source>
</evidence>
<dbReference type="PROSITE" id="PS00710">
    <property type="entry name" value="PGM_PMM"/>
    <property type="match status" value="1"/>
</dbReference>